<evidence type="ECO:0000313" key="1">
    <source>
        <dbReference type="EnsemblPlants" id="LPERR01G37710.1"/>
    </source>
</evidence>
<dbReference type="EnsemblPlants" id="LPERR01G37710.1">
    <property type="protein sequence ID" value="LPERR01G37710.1"/>
    <property type="gene ID" value="LPERR01G37710"/>
</dbReference>
<sequence length="186" mass="20964">MALSRWFLNLIVQNSITGSKSLRRIDLTLHNFFDANECYVSHKNTMDTIHQLPSPIFKLDDEQKKMNCFPLADGKVICADHLERSFLFDADTRRVVTLPHLHAPKSKPISLFADGDGDVSSRLYIMERRPEWGGVGEQSDGGIRQLQPRKKHHQEVMGNPAPPAAAICVRFSVLAPRAVLGDRFLC</sequence>
<organism evidence="1 2">
    <name type="scientific">Leersia perrieri</name>
    <dbReference type="NCBI Taxonomy" id="77586"/>
    <lineage>
        <taxon>Eukaryota</taxon>
        <taxon>Viridiplantae</taxon>
        <taxon>Streptophyta</taxon>
        <taxon>Embryophyta</taxon>
        <taxon>Tracheophyta</taxon>
        <taxon>Spermatophyta</taxon>
        <taxon>Magnoliopsida</taxon>
        <taxon>Liliopsida</taxon>
        <taxon>Poales</taxon>
        <taxon>Poaceae</taxon>
        <taxon>BOP clade</taxon>
        <taxon>Oryzoideae</taxon>
        <taxon>Oryzeae</taxon>
        <taxon>Oryzinae</taxon>
        <taxon>Leersia</taxon>
    </lineage>
</organism>
<dbReference type="InterPro" id="IPR012871">
    <property type="entry name" value="DUF1668_ORYSA"/>
</dbReference>
<reference evidence="2" key="2">
    <citation type="submission" date="2013-12" db="EMBL/GenBank/DDBJ databases">
        <authorList>
            <person name="Yu Y."/>
            <person name="Lee S."/>
            <person name="de Baynast K."/>
            <person name="Wissotski M."/>
            <person name="Liu L."/>
            <person name="Talag J."/>
            <person name="Goicoechea J."/>
            <person name="Angelova A."/>
            <person name="Jetty R."/>
            <person name="Kudrna D."/>
            <person name="Golser W."/>
            <person name="Rivera L."/>
            <person name="Zhang J."/>
            <person name="Wing R."/>
        </authorList>
    </citation>
    <scope>NUCLEOTIDE SEQUENCE</scope>
</reference>
<dbReference type="HOGENOM" id="CLU_1456449_0_0_1"/>
<reference evidence="1 2" key="1">
    <citation type="submission" date="2012-08" db="EMBL/GenBank/DDBJ databases">
        <title>Oryza genome evolution.</title>
        <authorList>
            <person name="Wing R.A."/>
        </authorList>
    </citation>
    <scope>NUCLEOTIDE SEQUENCE</scope>
</reference>
<proteinExistence type="predicted"/>
<reference evidence="1" key="3">
    <citation type="submission" date="2015-04" db="UniProtKB">
        <authorList>
            <consortium name="EnsemblPlants"/>
        </authorList>
    </citation>
    <scope>IDENTIFICATION</scope>
</reference>
<dbReference type="Pfam" id="PF07893">
    <property type="entry name" value="DUF1668"/>
    <property type="match status" value="1"/>
</dbReference>
<name>A0A0D9VA13_9ORYZ</name>
<dbReference type="Proteomes" id="UP000032180">
    <property type="component" value="Chromosome 1"/>
</dbReference>
<dbReference type="Gramene" id="LPERR01G37710.1">
    <property type="protein sequence ID" value="LPERR01G37710.1"/>
    <property type="gene ID" value="LPERR01G37710"/>
</dbReference>
<keyword evidence="2" id="KW-1185">Reference proteome</keyword>
<evidence type="ECO:0000313" key="2">
    <source>
        <dbReference type="Proteomes" id="UP000032180"/>
    </source>
</evidence>
<accession>A0A0D9VA13</accession>
<dbReference type="AlphaFoldDB" id="A0A0D9VA13"/>
<protein>
    <submittedName>
        <fullName evidence="1">Uncharacterized protein</fullName>
    </submittedName>
</protein>